<feature type="transmembrane region" description="Helical" evidence="1">
    <location>
        <begin position="7"/>
        <end position="28"/>
    </location>
</feature>
<evidence type="ECO:0000256" key="1">
    <source>
        <dbReference type="SAM" id="Phobius"/>
    </source>
</evidence>
<reference evidence="2 3" key="1">
    <citation type="submission" date="2015-04" db="EMBL/GenBank/DDBJ databases">
        <authorList>
            <person name="Syromyatnikov M.Y."/>
            <person name="Popov V.N."/>
        </authorList>
    </citation>
    <scope>NUCLEOTIDE SEQUENCE [LARGE SCALE GENOMIC DNA]</scope>
    <source>
        <strain evidence="2 3">CECT 5292</strain>
    </source>
</reference>
<feature type="transmembrane region" description="Helical" evidence="1">
    <location>
        <begin position="65"/>
        <end position="86"/>
    </location>
</feature>
<keyword evidence="1" id="KW-0472">Membrane</keyword>
<evidence type="ECO:0000313" key="2">
    <source>
        <dbReference type="EMBL" id="CRK74739.1"/>
    </source>
</evidence>
<dbReference type="NCBIfam" id="NF033773">
    <property type="entry name" value="tellur_TrgA"/>
    <property type="match status" value="1"/>
</dbReference>
<proteinExistence type="predicted"/>
<dbReference type="InterPro" id="IPR047784">
    <property type="entry name" value="TrgA"/>
</dbReference>
<sequence length="151" mass="15934">MPTAGRLVAAAVLAAMGWCASFLIAPLMVEDPPFEWFAKINAAAGFVVGWMVIGPRVKPAAKGIVVHGLTGAFAWVFWALLAHSTIKMLELSLRKQYDQAMEAVIAVFEIAFEDLQVMASGSVIFVVLGGGVLAAYLGAKAAQAFDKPGLP</sequence>
<protein>
    <recommendedName>
        <fullName evidence="4">Tellurium resistance protein</fullName>
    </recommendedName>
</protein>
<dbReference type="OrthoDB" id="7869508at2"/>
<keyword evidence="1" id="KW-1133">Transmembrane helix</keyword>
<feature type="transmembrane region" description="Helical" evidence="1">
    <location>
        <begin position="117"/>
        <end position="137"/>
    </location>
</feature>
<dbReference type="STRING" id="282199.GCA_001049735_00775"/>
<accession>A0A0U1NJM7</accession>
<gene>
    <name evidence="2" type="ORF">NIG5292_00775</name>
</gene>
<keyword evidence="3" id="KW-1185">Reference proteome</keyword>
<dbReference type="Proteomes" id="UP000048949">
    <property type="component" value="Unassembled WGS sequence"/>
</dbReference>
<feature type="transmembrane region" description="Helical" evidence="1">
    <location>
        <begin position="34"/>
        <end position="53"/>
    </location>
</feature>
<evidence type="ECO:0008006" key="4">
    <source>
        <dbReference type="Google" id="ProtNLM"/>
    </source>
</evidence>
<keyword evidence="1" id="KW-0812">Transmembrane</keyword>
<name>A0A0U1NJM7_9RHOB</name>
<dbReference type="AlphaFoldDB" id="A0A0U1NJM7"/>
<dbReference type="EMBL" id="CVQV01000003">
    <property type="protein sequence ID" value="CRK74739.1"/>
    <property type="molecule type" value="Genomic_DNA"/>
</dbReference>
<evidence type="ECO:0000313" key="3">
    <source>
        <dbReference type="Proteomes" id="UP000048949"/>
    </source>
</evidence>
<organism evidence="2 3">
    <name type="scientific">Nereida ignava</name>
    <dbReference type="NCBI Taxonomy" id="282199"/>
    <lineage>
        <taxon>Bacteria</taxon>
        <taxon>Pseudomonadati</taxon>
        <taxon>Pseudomonadota</taxon>
        <taxon>Alphaproteobacteria</taxon>
        <taxon>Rhodobacterales</taxon>
        <taxon>Roseobacteraceae</taxon>
        <taxon>Nereida</taxon>
    </lineage>
</organism>
<dbReference type="RefSeq" id="WP_048598149.1">
    <property type="nucleotide sequence ID" value="NZ_CBFHGK010000001.1"/>
</dbReference>